<evidence type="ECO:0000256" key="1">
    <source>
        <dbReference type="ARBA" id="ARBA00004689"/>
    </source>
</evidence>
<dbReference type="HAMAP" id="MF_01025">
    <property type="entry name" value="LeuA_type1"/>
    <property type="match status" value="1"/>
</dbReference>
<dbReference type="NCBIfam" id="TIGR00973">
    <property type="entry name" value="leuA_bact"/>
    <property type="match status" value="1"/>
</dbReference>
<dbReference type="GO" id="GO:0005737">
    <property type="term" value="C:cytoplasm"/>
    <property type="evidence" value="ECO:0007669"/>
    <property type="project" value="UniProtKB-UniRule"/>
</dbReference>
<feature type="binding site" evidence="11">
    <location>
        <position position="202"/>
    </location>
    <ligand>
        <name>Mn(2+)</name>
        <dbReference type="ChEBI" id="CHEBI:29035"/>
    </ligand>
</feature>
<dbReference type="InterPro" id="IPR050073">
    <property type="entry name" value="2-IPM_HCS-like"/>
</dbReference>
<comment type="subunit">
    <text evidence="11">Homodimer.</text>
</comment>
<comment type="catalytic activity">
    <reaction evidence="11">
        <text>3-methyl-2-oxobutanoate + acetyl-CoA + H2O = (2S)-2-isopropylmalate + CoA + H(+)</text>
        <dbReference type="Rhea" id="RHEA:21524"/>
        <dbReference type="ChEBI" id="CHEBI:1178"/>
        <dbReference type="ChEBI" id="CHEBI:11851"/>
        <dbReference type="ChEBI" id="CHEBI:15377"/>
        <dbReference type="ChEBI" id="CHEBI:15378"/>
        <dbReference type="ChEBI" id="CHEBI:57287"/>
        <dbReference type="ChEBI" id="CHEBI:57288"/>
        <dbReference type="EC" id="2.3.3.13"/>
    </reaction>
</comment>
<dbReference type="InterPro" id="IPR002034">
    <property type="entry name" value="AIPM/Hcit_synth_CS"/>
</dbReference>
<dbReference type="AlphaFoldDB" id="A0A2M7U4G6"/>
<dbReference type="InterPro" id="IPR013785">
    <property type="entry name" value="Aldolase_TIM"/>
</dbReference>
<dbReference type="GO" id="GO:0003985">
    <property type="term" value="F:acetyl-CoA C-acetyltransferase activity"/>
    <property type="evidence" value="ECO:0007669"/>
    <property type="project" value="UniProtKB-UniRule"/>
</dbReference>
<dbReference type="SUPFAM" id="SSF51569">
    <property type="entry name" value="Aldolase"/>
    <property type="match status" value="1"/>
</dbReference>
<dbReference type="Proteomes" id="UP000230027">
    <property type="component" value="Unassembled WGS sequence"/>
</dbReference>
<comment type="pathway">
    <text evidence="1 11">Amino-acid biosynthesis; L-leucine biosynthesis; L-leucine from 3-methyl-2-oxobutanoate: step 1/4.</text>
</comment>
<keyword evidence="7 11" id="KW-0808">Transferase</keyword>
<keyword evidence="11" id="KW-0963">Cytoplasm</keyword>
<dbReference type="Pfam" id="PF22617">
    <property type="entry name" value="HCS_D2"/>
    <property type="match status" value="1"/>
</dbReference>
<dbReference type="PROSITE" id="PS00816">
    <property type="entry name" value="AIPM_HOMOCIT_SYNTH_2"/>
    <property type="match status" value="1"/>
</dbReference>
<keyword evidence="5 11" id="KW-0432">Leucine biosynthesis</keyword>
<dbReference type="UniPathway" id="UPA00048">
    <property type="reaction ID" value="UER00070"/>
</dbReference>
<dbReference type="GO" id="GO:0003852">
    <property type="term" value="F:2-isopropylmalate synthase activity"/>
    <property type="evidence" value="ECO:0007669"/>
    <property type="project" value="UniProtKB-UniRule"/>
</dbReference>
<dbReference type="InterPro" id="IPR054691">
    <property type="entry name" value="LeuA/HCS_post-cat"/>
</dbReference>
<sequence>MNKNIQIFDTSLRDGEQVPGCQLNTIEKIEIAKALEELGVDVIEAGFPISSPGDFQSVIEISKAVKNPVICALTRAVKRDIDSAVASLEYAAKKRIHTGIGASDMHIKCKFNSTREKILDRAVEAVKYAKKSVEDVEFYAEDAGRADLEYLAQMIEAVIKAGATVVNIPDTTGYNLPRVYGEKIKYLMENVSNISKAIISVHCHNDLGLATANAMSGVENGARQIEVTMNGIGERAGNTSLEEVVMIIQTHKLGYDTNINTKKIYPTSRLVSRLMNMPIQANKAIVGKNAFAHSSGIHQDGVLKMRENYEIIDPKDVGIASSEIVLTARSGRAALKHHLARLGYNLKPTQLIKAYNSFLEIADSKKQIIDEDLHMLMGKNTMTPKKLQITLIEVVCGYPLKPMATVKMSIDGEEFAATSNGNGPVDASCSAVNMILKDSKTLKKLPTLREFLIQAVTRGHDDISKVNVQLEYKNNVFYGFGSDTDIVVASVQAYVDGLNKLMDN</sequence>
<dbReference type="NCBIfam" id="NF002086">
    <property type="entry name" value="PRK00915.1-3"/>
    <property type="match status" value="1"/>
</dbReference>
<keyword evidence="10 11" id="KW-0100">Branched-chain amino acid biosynthesis</keyword>
<evidence type="ECO:0000259" key="12">
    <source>
        <dbReference type="PROSITE" id="PS50991"/>
    </source>
</evidence>
<comment type="similarity">
    <text evidence="2 11">Belongs to the alpha-IPM synthase/homocitrate synthase family. LeuA type 1 subfamily.</text>
</comment>
<dbReference type="CDD" id="cd07940">
    <property type="entry name" value="DRE_TIM_IPMS"/>
    <property type="match status" value="1"/>
</dbReference>
<dbReference type="Gene3D" id="1.10.238.260">
    <property type="match status" value="1"/>
</dbReference>
<evidence type="ECO:0000256" key="6">
    <source>
        <dbReference type="ARBA" id="ARBA00022605"/>
    </source>
</evidence>
<evidence type="ECO:0000256" key="3">
    <source>
        <dbReference type="ARBA" id="ARBA00012973"/>
    </source>
</evidence>
<reference evidence="14" key="1">
    <citation type="submission" date="2017-09" db="EMBL/GenBank/DDBJ databases">
        <title>Depth-based differentiation of microbial function through sediment-hosted aquifers and enrichment of novel symbionts in the deep terrestrial subsurface.</title>
        <authorList>
            <person name="Probst A.J."/>
            <person name="Ladd B."/>
            <person name="Jarett J.K."/>
            <person name="Geller-Mcgrath D.E."/>
            <person name="Sieber C.M.K."/>
            <person name="Emerson J.B."/>
            <person name="Anantharaman K."/>
            <person name="Thomas B.C."/>
            <person name="Malmstrom R."/>
            <person name="Stieglmeier M."/>
            <person name="Klingl A."/>
            <person name="Woyke T."/>
            <person name="Ryan C.M."/>
            <person name="Banfield J.F."/>
        </authorList>
    </citation>
    <scope>NUCLEOTIDE SEQUENCE [LARGE SCALE GENOMIC DNA]</scope>
</reference>
<dbReference type="FunFam" id="3.20.20.70:FF:000010">
    <property type="entry name" value="2-isopropylmalate synthase"/>
    <property type="match status" value="1"/>
</dbReference>
<organism evidence="13 14">
    <name type="scientific">Candidatus Roizmanbacteria bacterium CG_4_10_14_0_2_um_filter_36_9</name>
    <dbReference type="NCBI Taxonomy" id="1974823"/>
    <lineage>
        <taxon>Bacteria</taxon>
        <taxon>Candidatus Roizmaniibacteriota</taxon>
    </lineage>
</organism>
<dbReference type="SMART" id="SM00917">
    <property type="entry name" value="LeuA_dimer"/>
    <property type="match status" value="1"/>
</dbReference>
<protein>
    <recommendedName>
        <fullName evidence="4 11">2-isopropylmalate synthase</fullName>
        <ecNumber evidence="3 11">2.3.3.13</ecNumber>
    </recommendedName>
    <alternativeName>
        <fullName evidence="11">Alpha-IPM synthase</fullName>
    </alternativeName>
    <alternativeName>
        <fullName evidence="11">Alpha-isopropylmalate synthase</fullName>
    </alternativeName>
</protein>
<comment type="cofactor">
    <cofactor evidence="11">
        <name>Mn(2+)</name>
        <dbReference type="ChEBI" id="CHEBI:29035"/>
    </cofactor>
</comment>
<keyword evidence="9 11" id="KW-0464">Manganese</keyword>
<dbReference type="Pfam" id="PF08502">
    <property type="entry name" value="LeuA_dimer"/>
    <property type="match status" value="1"/>
</dbReference>
<gene>
    <name evidence="11" type="primary">leuA</name>
    <name evidence="13" type="ORF">COY14_02030</name>
</gene>
<dbReference type="Gene3D" id="3.30.160.270">
    <property type="match status" value="1"/>
</dbReference>
<feature type="domain" description="Pyruvate carboxyltransferase" evidence="12">
    <location>
        <begin position="5"/>
        <end position="265"/>
    </location>
</feature>
<dbReference type="FunFam" id="1.10.238.260:FF:000001">
    <property type="entry name" value="2-isopropylmalate synthase"/>
    <property type="match status" value="1"/>
</dbReference>
<dbReference type="EMBL" id="PFOD01000044">
    <property type="protein sequence ID" value="PIZ65571.1"/>
    <property type="molecule type" value="Genomic_DNA"/>
</dbReference>
<evidence type="ECO:0000256" key="2">
    <source>
        <dbReference type="ARBA" id="ARBA00009396"/>
    </source>
</evidence>
<dbReference type="PROSITE" id="PS00815">
    <property type="entry name" value="AIPM_HOMOCIT_SYNTH_1"/>
    <property type="match status" value="1"/>
</dbReference>
<dbReference type="PANTHER" id="PTHR10277">
    <property type="entry name" value="HOMOCITRATE SYNTHASE-RELATED"/>
    <property type="match status" value="1"/>
</dbReference>
<dbReference type="GO" id="GO:0009098">
    <property type="term" value="P:L-leucine biosynthetic process"/>
    <property type="evidence" value="ECO:0007669"/>
    <property type="project" value="UniProtKB-UniRule"/>
</dbReference>
<proteinExistence type="inferred from homology"/>
<dbReference type="InterPro" id="IPR013709">
    <property type="entry name" value="2-isopropylmalate_synth_dimer"/>
</dbReference>
<keyword evidence="6 11" id="KW-0028">Amino-acid biosynthesis</keyword>
<evidence type="ECO:0000256" key="5">
    <source>
        <dbReference type="ARBA" id="ARBA00022430"/>
    </source>
</evidence>
<evidence type="ECO:0000256" key="8">
    <source>
        <dbReference type="ARBA" id="ARBA00022723"/>
    </source>
</evidence>
<keyword evidence="8 11" id="KW-0479">Metal-binding</keyword>
<dbReference type="SUPFAM" id="SSF110921">
    <property type="entry name" value="2-isopropylmalate synthase LeuA, allosteric (dimerisation) domain"/>
    <property type="match status" value="1"/>
</dbReference>
<dbReference type="InterPro" id="IPR036230">
    <property type="entry name" value="LeuA_allosteric_dom_sf"/>
</dbReference>
<comment type="function">
    <text evidence="11">Catalyzes the condensation of the acetyl group of acetyl-CoA with 3-methyl-2-oxobutanoate (2-ketoisovalerate) to form 3-carboxy-3-hydroxy-4-methylpentanoate (2-isopropylmalate).</text>
</comment>
<feature type="region of interest" description="Regulatory domain" evidence="11">
    <location>
        <begin position="388"/>
        <end position="504"/>
    </location>
</feature>
<comment type="caution">
    <text evidence="13">The sequence shown here is derived from an EMBL/GenBank/DDBJ whole genome shotgun (WGS) entry which is preliminary data.</text>
</comment>
<dbReference type="Gene3D" id="3.20.20.70">
    <property type="entry name" value="Aldolase class I"/>
    <property type="match status" value="1"/>
</dbReference>
<dbReference type="PROSITE" id="PS50991">
    <property type="entry name" value="PYR_CT"/>
    <property type="match status" value="1"/>
</dbReference>
<name>A0A2M7U4G6_9BACT</name>
<dbReference type="EC" id="2.3.3.13" evidence="3 11"/>
<feature type="binding site" evidence="11">
    <location>
        <position position="14"/>
    </location>
    <ligand>
        <name>Mn(2+)</name>
        <dbReference type="ChEBI" id="CHEBI:29035"/>
    </ligand>
</feature>
<accession>A0A2M7U4G6</accession>
<feature type="binding site" evidence="11">
    <location>
        <position position="238"/>
    </location>
    <ligand>
        <name>Mn(2+)</name>
        <dbReference type="ChEBI" id="CHEBI:29035"/>
    </ligand>
</feature>
<evidence type="ECO:0000256" key="10">
    <source>
        <dbReference type="ARBA" id="ARBA00023304"/>
    </source>
</evidence>
<dbReference type="InterPro" id="IPR000891">
    <property type="entry name" value="PYR_CT"/>
</dbReference>
<evidence type="ECO:0000256" key="7">
    <source>
        <dbReference type="ARBA" id="ARBA00022679"/>
    </source>
</evidence>
<evidence type="ECO:0000313" key="14">
    <source>
        <dbReference type="Proteomes" id="UP000230027"/>
    </source>
</evidence>
<evidence type="ECO:0000256" key="11">
    <source>
        <dbReference type="HAMAP-Rule" id="MF_01025"/>
    </source>
</evidence>
<dbReference type="GO" id="GO:0030145">
    <property type="term" value="F:manganese ion binding"/>
    <property type="evidence" value="ECO:0007669"/>
    <property type="project" value="UniProtKB-UniRule"/>
</dbReference>
<feature type="binding site" evidence="11">
    <location>
        <position position="204"/>
    </location>
    <ligand>
        <name>Mn(2+)</name>
        <dbReference type="ChEBI" id="CHEBI:29035"/>
    </ligand>
</feature>
<dbReference type="Pfam" id="PF00682">
    <property type="entry name" value="HMGL-like"/>
    <property type="match status" value="1"/>
</dbReference>
<evidence type="ECO:0000256" key="9">
    <source>
        <dbReference type="ARBA" id="ARBA00023211"/>
    </source>
</evidence>
<dbReference type="PANTHER" id="PTHR10277:SF9">
    <property type="entry name" value="2-ISOPROPYLMALATE SYNTHASE 1, CHLOROPLASTIC-RELATED"/>
    <property type="match status" value="1"/>
</dbReference>
<evidence type="ECO:0000256" key="4">
    <source>
        <dbReference type="ARBA" id="ARBA00018198"/>
    </source>
</evidence>
<dbReference type="InterPro" id="IPR005671">
    <property type="entry name" value="LeuA_bact_synth"/>
</dbReference>
<evidence type="ECO:0000313" key="13">
    <source>
        <dbReference type="EMBL" id="PIZ65571.1"/>
    </source>
</evidence>